<gene>
    <name evidence="4" type="ORF">PROPJV5_0350</name>
</gene>
<reference evidence="5" key="1">
    <citation type="submission" date="2018-02" db="EMBL/GenBank/DDBJ databases">
        <authorList>
            <person name="Hornung B."/>
        </authorList>
    </citation>
    <scope>NUCLEOTIDE SEQUENCE [LARGE SCALE GENOMIC DNA]</scope>
</reference>
<name>A0A375I2E7_9ACTN</name>
<dbReference type="InterPro" id="IPR051695">
    <property type="entry name" value="Phosphoglycerate_Mutase"/>
</dbReference>
<dbReference type="PANTHER" id="PTHR46517">
    <property type="entry name" value="FRUCTOSE-2,6-BISPHOSPHATASE TIGAR"/>
    <property type="match status" value="1"/>
</dbReference>
<keyword evidence="1" id="KW-0378">Hydrolase</keyword>
<dbReference type="SUPFAM" id="SSF53254">
    <property type="entry name" value="Phosphoglycerate mutase-like"/>
    <property type="match status" value="1"/>
</dbReference>
<dbReference type="OrthoDB" id="4697614at2"/>
<dbReference type="InterPro" id="IPR001345">
    <property type="entry name" value="PG/BPGM_mutase_AS"/>
</dbReference>
<dbReference type="Proteomes" id="UP000265962">
    <property type="component" value="Unassembled WGS sequence"/>
</dbReference>
<dbReference type="AlphaFoldDB" id="A0A375I2E7"/>
<dbReference type="RefSeq" id="WP_119714597.1">
    <property type="nucleotide sequence ID" value="NZ_OMOH01000001.1"/>
</dbReference>
<evidence type="ECO:0000256" key="3">
    <source>
        <dbReference type="PIRSR" id="PIRSR613078-2"/>
    </source>
</evidence>
<dbReference type="Pfam" id="PF00300">
    <property type="entry name" value="His_Phos_1"/>
    <property type="match status" value="1"/>
</dbReference>
<organism evidence="4 5">
    <name type="scientific">Propionibacterium ruminifibrarum</name>
    <dbReference type="NCBI Taxonomy" id="1962131"/>
    <lineage>
        <taxon>Bacteria</taxon>
        <taxon>Bacillati</taxon>
        <taxon>Actinomycetota</taxon>
        <taxon>Actinomycetes</taxon>
        <taxon>Propionibacteriales</taxon>
        <taxon>Propionibacteriaceae</taxon>
        <taxon>Propionibacterium</taxon>
    </lineage>
</organism>
<dbReference type="GO" id="GO:0005829">
    <property type="term" value="C:cytosol"/>
    <property type="evidence" value="ECO:0007669"/>
    <property type="project" value="TreeGrafter"/>
</dbReference>
<dbReference type="InterPro" id="IPR029033">
    <property type="entry name" value="His_PPase_superfam"/>
</dbReference>
<sequence>MRQARIEFALVRHGESEGNLGGRVLGGQMNPDLTARGRAQAKAAARQLAGWGADALWSSDMVRARRTAEQIALVTGLPVKTTALLREQNHGRLDGAEAGELAAESTPPGLDVTEVRWGGGESVVDVYARLRVFLGQVAAGVNSRVIVVGHSDMGCCFTSMLGGLGHRRVRWDRLRHGQVAYLTWMPGQQKLPA</sequence>
<dbReference type="GO" id="GO:0045820">
    <property type="term" value="P:negative regulation of glycolytic process"/>
    <property type="evidence" value="ECO:0007669"/>
    <property type="project" value="TreeGrafter"/>
</dbReference>
<keyword evidence="5" id="KW-1185">Reference proteome</keyword>
<dbReference type="EMBL" id="OMOH01000001">
    <property type="protein sequence ID" value="SPF67339.1"/>
    <property type="molecule type" value="Genomic_DNA"/>
</dbReference>
<proteinExistence type="predicted"/>
<feature type="active site" description="Tele-phosphohistidine intermediate" evidence="2">
    <location>
        <position position="13"/>
    </location>
</feature>
<evidence type="ECO:0000313" key="5">
    <source>
        <dbReference type="Proteomes" id="UP000265962"/>
    </source>
</evidence>
<dbReference type="CDD" id="cd07067">
    <property type="entry name" value="HP_PGM_like"/>
    <property type="match status" value="1"/>
</dbReference>
<feature type="binding site" evidence="3">
    <location>
        <begin position="12"/>
        <end position="19"/>
    </location>
    <ligand>
        <name>substrate</name>
    </ligand>
</feature>
<evidence type="ECO:0000313" key="4">
    <source>
        <dbReference type="EMBL" id="SPF67339.1"/>
    </source>
</evidence>
<dbReference type="PROSITE" id="PS00175">
    <property type="entry name" value="PG_MUTASE"/>
    <property type="match status" value="1"/>
</dbReference>
<dbReference type="InterPro" id="IPR013078">
    <property type="entry name" value="His_Pase_superF_clade-1"/>
</dbReference>
<dbReference type="GO" id="GO:0004331">
    <property type="term" value="F:fructose-2,6-bisphosphate 2-phosphatase activity"/>
    <property type="evidence" value="ECO:0007669"/>
    <property type="project" value="TreeGrafter"/>
</dbReference>
<protein>
    <submittedName>
        <fullName evidence="4">Phosphoglycerate mutase family phosphohistidine signature</fullName>
    </submittedName>
</protein>
<evidence type="ECO:0000256" key="1">
    <source>
        <dbReference type="ARBA" id="ARBA00022801"/>
    </source>
</evidence>
<dbReference type="SMART" id="SM00855">
    <property type="entry name" value="PGAM"/>
    <property type="match status" value="1"/>
</dbReference>
<dbReference type="GO" id="GO:0043456">
    <property type="term" value="P:regulation of pentose-phosphate shunt"/>
    <property type="evidence" value="ECO:0007669"/>
    <property type="project" value="TreeGrafter"/>
</dbReference>
<feature type="binding site" evidence="3">
    <location>
        <position position="63"/>
    </location>
    <ligand>
        <name>substrate</name>
    </ligand>
</feature>
<dbReference type="PANTHER" id="PTHR46517:SF1">
    <property type="entry name" value="FRUCTOSE-2,6-BISPHOSPHATASE TIGAR"/>
    <property type="match status" value="1"/>
</dbReference>
<evidence type="ECO:0000256" key="2">
    <source>
        <dbReference type="PIRSR" id="PIRSR613078-1"/>
    </source>
</evidence>
<accession>A0A375I2E7</accession>
<feature type="active site" description="Proton donor/acceptor" evidence="2">
    <location>
        <position position="87"/>
    </location>
</feature>
<dbReference type="Gene3D" id="3.40.50.1240">
    <property type="entry name" value="Phosphoglycerate mutase-like"/>
    <property type="match status" value="1"/>
</dbReference>